<protein>
    <recommendedName>
        <fullName evidence="4">Lipoprotein</fullName>
    </recommendedName>
</protein>
<feature type="signal peptide" evidence="1">
    <location>
        <begin position="1"/>
        <end position="20"/>
    </location>
</feature>
<evidence type="ECO:0000313" key="3">
    <source>
        <dbReference type="Proteomes" id="UP000027725"/>
    </source>
</evidence>
<gene>
    <name evidence="2" type="ORF">DL1_08245</name>
</gene>
<dbReference type="eggNOG" id="ENOG503456E">
    <property type="taxonomic scope" value="Bacteria"/>
</dbReference>
<evidence type="ECO:0000256" key="1">
    <source>
        <dbReference type="SAM" id="SignalP"/>
    </source>
</evidence>
<name>A0A074TB21_9RHOB</name>
<proteinExistence type="predicted"/>
<dbReference type="AlphaFoldDB" id="A0A074TB21"/>
<dbReference type="OrthoDB" id="7867404at2"/>
<keyword evidence="1" id="KW-0732">Signal</keyword>
<dbReference type="STRING" id="1185766.SAMN05216224_10337"/>
<dbReference type="PROSITE" id="PS51257">
    <property type="entry name" value="PROKAR_LIPOPROTEIN"/>
    <property type="match status" value="1"/>
</dbReference>
<dbReference type="EMBL" id="JHEH01000022">
    <property type="protein sequence ID" value="KEP68884.1"/>
    <property type="molecule type" value="Genomic_DNA"/>
</dbReference>
<reference evidence="2 3" key="1">
    <citation type="submission" date="2014-03" db="EMBL/GenBank/DDBJ databases">
        <title>The draft genome sequence of Thioclava dalianensis DLFJ1-1.</title>
        <authorList>
            <person name="Lai Q."/>
            <person name="Shao Z."/>
        </authorList>
    </citation>
    <scope>NUCLEOTIDE SEQUENCE [LARGE SCALE GENOMIC DNA]</scope>
    <source>
        <strain evidence="2 3">DLFJ1-1</strain>
    </source>
</reference>
<evidence type="ECO:0000313" key="2">
    <source>
        <dbReference type="EMBL" id="KEP68884.1"/>
    </source>
</evidence>
<organism evidence="2 3">
    <name type="scientific">Thioclava dalianensis</name>
    <dbReference type="NCBI Taxonomy" id="1185766"/>
    <lineage>
        <taxon>Bacteria</taxon>
        <taxon>Pseudomonadati</taxon>
        <taxon>Pseudomonadota</taxon>
        <taxon>Alphaproteobacteria</taxon>
        <taxon>Rhodobacterales</taxon>
        <taxon>Paracoccaceae</taxon>
        <taxon>Thioclava</taxon>
    </lineage>
</organism>
<sequence length="111" mass="11277">MRYYTIALPLLVLLSGCIEGTQSTTAINSSGGTSSGTIIPRSDGGYALTFSAQGNACSAVFDDPRPRGRELSPVTCTGDGSGNATMVYSDDGTPDRVTFGGLGIGSGTLVF</sequence>
<keyword evidence="3" id="KW-1185">Reference proteome</keyword>
<comment type="caution">
    <text evidence="2">The sequence shown here is derived from an EMBL/GenBank/DDBJ whole genome shotgun (WGS) entry which is preliminary data.</text>
</comment>
<dbReference type="Proteomes" id="UP000027725">
    <property type="component" value="Unassembled WGS sequence"/>
</dbReference>
<feature type="chain" id="PRO_5001700837" description="Lipoprotein" evidence="1">
    <location>
        <begin position="21"/>
        <end position="111"/>
    </location>
</feature>
<dbReference type="RefSeq" id="WP_038067888.1">
    <property type="nucleotide sequence ID" value="NZ_FOVB01000003.1"/>
</dbReference>
<accession>A0A074TB21</accession>
<evidence type="ECO:0008006" key="4">
    <source>
        <dbReference type="Google" id="ProtNLM"/>
    </source>
</evidence>